<accession>A0A6A6EHG1</accession>
<proteinExistence type="predicted"/>
<feature type="transmembrane region" description="Helical" evidence="1">
    <location>
        <begin position="37"/>
        <end position="55"/>
    </location>
</feature>
<dbReference type="EMBL" id="ML994618">
    <property type="protein sequence ID" value="KAF2190871.1"/>
    <property type="molecule type" value="Genomic_DNA"/>
</dbReference>
<dbReference type="AlphaFoldDB" id="A0A6A6EHG1"/>
<dbReference type="Proteomes" id="UP000800200">
    <property type="component" value="Unassembled WGS sequence"/>
</dbReference>
<evidence type="ECO:0000256" key="1">
    <source>
        <dbReference type="SAM" id="Phobius"/>
    </source>
</evidence>
<organism evidence="2 3">
    <name type="scientific">Zopfia rhizophila CBS 207.26</name>
    <dbReference type="NCBI Taxonomy" id="1314779"/>
    <lineage>
        <taxon>Eukaryota</taxon>
        <taxon>Fungi</taxon>
        <taxon>Dikarya</taxon>
        <taxon>Ascomycota</taxon>
        <taxon>Pezizomycotina</taxon>
        <taxon>Dothideomycetes</taxon>
        <taxon>Dothideomycetes incertae sedis</taxon>
        <taxon>Zopfiaceae</taxon>
        <taxon>Zopfia</taxon>
    </lineage>
</organism>
<protein>
    <submittedName>
        <fullName evidence="2">Uncharacterized protein</fullName>
    </submittedName>
</protein>
<keyword evidence="1" id="KW-0472">Membrane</keyword>
<name>A0A6A6EHG1_9PEZI</name>
<gene>
    <name evidence="2" type="ORF">K469DRAFT_394526</name>
</gene>
<sequence>MHSVCFSAARRTRSSSESIIFRNFNDEEIPSAVGRSFGFWLIIPVGCLYFTNFVGPQIQESMGPC</sequence>
<keyword evidence="1" id="KW-0812">Transmembrane</keyword>
<reference evidence="2" key="1">
    <citation type="journal article" date="2020" name="Stud. Mycol.">
        <title>101 Dothideomycetes genomes: a test case for predicting lifestyles and emergence of pathogens.</title>
        <authorList>
            <person name="Haridas S."/>
            <person name="Albert R."/>
            <person name="Binder M."/>
            <person name="Bloem J."/>
            <person name="Labutti K."/>
            <person name="Salamov A."/>
            <person name="Andreopoulos B."/>
            <person name="Baker S."/>
            <person name="Barry K."/>
            <person name="Bills G."/>
            <person name="Bluhm B."/>
            <person name="Cannon C."/>
            <person name="Castanera R."/>
            <person name="Culley D."/>
            <person name="Daum C."/>
            <person name="Ezra D."/>
            <person name="Gonzalez J."/>
            <person name="Henrissat B."/>
            <person name="Kuo A."/>
            <person name="Liang C."/>
            <person name="Lipzen A."/>
            <person name="Lutzoni F."/>
            <person name="Magnuson J."/>
            <person name="Mondo S."/>
            <person name="Nolan M."/>
            <person name="Ohm R."/>
            <person name="Pangilinan J."/>
            <person name="Park H.-J."/>
            <person name="Ramirez L."/>
            <person name="Alfaro M."/>
            <person name="Sun H."/>
            <person name="Tritt A."/>
            <person name="Yoshinaga Y."/>
            <person name="Zwiers L.-H."/>
            <person name="Turgeon B."/>
            <person name="Goodwin S."/>
            <person name="Spatafora J."/>
            <person name="Crous P."/>
            <person name="Grigoriev I."/>
        </authorList>
    </citation>
    <scope>NUCLEOTIDE SEQUENCE</scope>
    <source>
        <strain evidence="2">CBS 207.26</strain>
    </source>
</reference>
<evidence type="ECO:0000313" key="3">
    <source>
        <dbReference type="Proteomes" id="UP000800200"/>
    </source>
</evidence>
<keyword evidence="1" id="KW-1133">Transmembrane helix</keyword>
<keyword evidence="3" id="KW-1185">Reference proteome</keyword>
<evidence type="ECO:0000313" key="2">
    <source>
        <dbReference type="EMBL" id="KAF2190871.1"/>
    </source>
</evidence>